<dbReference type="Gene3D" id="2.10.90.10">
    <property type="entry name" value="Cystine-knot cytokines"/>
    <property type="match status" value="1"/>
</dbReference>
<reference evidence="3 4" key="1">
    <citation type="submission" date="2025-04" db="UniProtKB">
        <authorList>
            <consortium name="RefSeq"/>
        </authorList>
    </citation>
    <scope>IDENTIFICATION</scope>
    <source>
        <tissue evidence="3 4">Gonads</tissue>
    </source>
</reference>
<organism evidence="2 7">
    <name type="scientific">Sitophilus oryzae</name>
    <name type="common">Rice weevil</name>
    <name type="synonym">Curculio oryzae</name>
    <dbReference type="NCBI Taxonomy" id="7048"/>
    <lineage>
        <taxon>Eukaryota</taxon>
        <taxon>Metazoa</taxon>
        <taxon>Ecdysozoa</taxon>
        <taxon>Arthropoda</taxon>
        <taxon>Hexapoda</taxon>
        <taxon>Insecta</taxon>
        <taxon>Pterygota</taxon>
        <taxon>Neoptera</taxon>
        <taxon>Endopterygota</taxon>
        <taxon>Coleoptera</taxon>
        <taxon>Polyphaga</taxon>
        <taxon>Cucujiformia</taxon>
        <taxon>Curculionidae</taxon>
        <taxon>Dryophthorinae</taxon>
        <taxon>Sitophilus</taxon>
    </lineage>
</organism>
<evidence type="ECO:0000256" key="1">
    <source>
        <dbReference type="SAM" id="SignalP"/>
    </source>
</evidence>
<keyword evidence="2" id="KW-1185">Reference proteome</keyword>
<sequence length="235" mass="27587">MLIVHCIRILVAFPVLAAVLDEVKSKEYFNQSLEFDRRTKKSPHRSHRHDHYFSSPFNRQSFHGRYYPYSHNANLKFEAGKRLLPRQNKELLDHDFNLMHNIGPGVDCCPSVLEMIEPEGGKNDKDIYVELYKSDTYKQRFYELSCHKDVLDKPCRFMDKKLHNQSRCVQMHSYTYALVKDTPDNRNKKFPTFPDGGFGNSTYTLDYISVRSGCSCVVMPNISRKKKKHRKKGEQ</sequence>
<dbReference type="PROSITE" id="PS50270">
    <property type="entry name" value="NGF_2"/>
    <property type="match status" value="1"/>
</dbReference>
<accession>A0A6J2YWD6</accession>
<name>A0A6J2YWD6_SITOR</name>
<dbReference type="RefSeq" id="XP_030767586.1">
    <property type="nucleotide sequence ID" value="XM_030911726.1"/>
</dbReference>
<evidence type="ECO:0000313" key="8">
    <source>
        <dbReference type="RefSeq" id="XP_030767588.1"/>
    </source>
</evidence>
<dbReference type="KEGG" id="soy:115891279"/>
<evidence type="ECO:0000313" key="4">
    <source>
        <dbReference type="RefSeq" id="XP_030767584.1"/>
    </source>
</evidence>
<gene>
    <name evidence="3 4 5 6 7 8" type="primary">LOC115891279</name>
</gene>
<evidence type="ECO:0000313" key="6">
    <source>
        <dbReference type="RefSeq" id="XP_030767586.1"/>
    </source>
</evidence>
<protein>
    <submittedName>
        <fullName evidence="3 4">Uncharacterized protein LOC115891279</fullName>
    </submittedName>
</protein>
<dbReference type="RefSeq" id="XP_030767584.1">
    <property type="nucleotide sequence ID" value="XM_030911724.1"/>
</dbReference>
<evidence type="ECO:0000313" key="7">
    <source>
        <dbReference type="RefSeq" id="XP_030767587.1"/>
    </source>
</evidence>
<proteinExistence type="predicted"/>
<feature type="signal peptide" evidence="1">
    <location>
        <begin position="1"/>
        <end position="25"/>
    </location>
</feature>
<dbReference type="RefSeq" id="XP_030767588.1">
    <property type="nucleotide sequence ID" value="XM_030911728.1"/>
</dbReference>
<dbReference type="AlphaFoldDB" id="A0A6J2YWD6"/>
<keyword evidence="1" id="KW-0732">Signal</keyword>
<evidence type="ECO:0000313" key="3">
    <source>
        <dbReference type="RefSeq" id="XP_030767583.1"/>
    </source>
</evidence>
<dbReference type="RefSeq" id="XP_030767587.1">
    <property type="nucleotide sequence ID" value="XM_030911727.1"/>
</dbReference>
<dbReference type="Proteomes" id="UP000504635">
    <property type="component" value="Unplaced"/>
</dbReference>
<dbReference type="RefSeq" id="XP_030767585.1">
    <property type="nucleotide sequence ID" value="XM_030911725.1"/>
</dbReference>
<dbReference type="OrthoDB" id="6381819at2759"/>
<evidence type="ECO:0000313" key="2">
    <source>
        <dbReference type="Proteomes" id="UP000504635"/>
    </source>
</evidence>
<feature type="chain" id="PRO_5044642963" evidence="1">
    <location>
        <begin position="26"/>
        <end position="235"/>
    </location>
</feature>
<dbReference type="InterPro" id="IPR029034">
    <property type="entry name" value="Cystine-knot_cytokine"/>
</dbReference>
<evidence type="ECO:0000313" key="5">
    <source>
        <dbReference type="RefSeq" id="XP_030767585.1"/>
    </source>
</evidence>
<dbReference type="RefSeq" id="XP_030767583.1">
    <property type="nucleotide sequence ID" value="XM_030911723.1"/>
</dbReference>
<dbReference type="SUPFAM" id="SSF57501">
    <property type="entry name" value="Cystine-knot cytokines"/>
    <property type="match status" value="1"/>
</dbReference>
<dbReference type="GeneID" id="115891279"/>